<dbReference type="InterPro" id="IPR054290">
    <property type="entry name" value="DUF7026"/>
</dbReference>
<proteinExistence type="predicted"/>
<sequence>MKKSKYLLFTELCQFLDLKEDQVKKKWSKFDEDEKWDLVKGFVSVWSVHFHPLSPRSVKQMIEEYLRVTKCADVAAANTSLTDSETQLHPIA</sequence>
<gene>
    <name evidence="2" type="ORF">JRO89_XS02G0126200</name>
</gene>
<organism evidence="2 3">
    <name type="scientific">Xanthoceras sorbifolium</name>
    <dbReference type="NCBI Taxonomy" id="99658"/>
    <lineage>
        <taxon>Eukaryota</taxon>
        <taxon>Viridiplantae</taxon>
        <taxon>Streptophyta</taxon>
        <taxon>Embryophyta</taxon>
        <taxon>Tracheophyta</taxon>
        <taxon>Spermatophyta</taxon>
        <taxon>Magnoliopsida</taxon>
        <taxon>eudicotyledons</taxon>
        <taxon>Gunneridae</taxon>
        <taxon>Pentapetalae</taxon>
        <taxon>rosids</taxon>
        <taxon>malvids</taxon>
        <taxon>Sapindales</taxon>
        <taxon>Sapindaceae</taxon>
        <taxon>Xanthoceroideae</taxon>
        <taxon>Xanthoceras</taxon>
    </lineage>
</organism>
<comment type="caution">
    <text evidence="2">The sequence shown here is derived from an EMBL/GenBank/DDBJ whole genome shotgun (WGS) entry which is preliminary data.</text>
</comment>
<dbReference type="EMBL" id="JAFEMO010000002">
    <property type="protein sequence ID" value="KAH7575512.1"/>
    <property type="molecule type" value="Genomic_DNA"/>
</dbReference>
<reference evidence="2 3" key="1">
    <citation type="submission" date="2021-02" db="EMBL/GenBank/DDBJ databases">
        <title>Plant Genome Project.</title>
        <authorList>
            <person name="Zhang R.-G."/>
        </authorList>
    </citation>
    <scope>NUCLEOTIDE SEQUENCE [LARGE SCALE GENOMIC DNA]</scope>
    <source>
        <tissue evidence="2">Leaves</tissue>
    </source>
</reference>
<protein>
    <recommendedName>
        <fullName evidence="1">DUF7026 domain-containing protein</fullName>
    </recommendedName>
</protein>
<evidence type="ECO:0000313" key="2">
    <source>
        <dbReference type="EMBL" id="KAH7575512.1"/>
    </source>
</evidence>
<dbReference type="Proteomes" id="UP000827721">
    <property type="component" value="Unassembled WGS sequence"/>
</dbReference>
<evidence type="ECO:0000313" key="3">
    <source>
        <dbReference type="Proteomes" id="UP000827721"/>
    </source>
</evidence>
<name>A0ABQ8IFT4_9ROSI</name>
<accession>A0ABQ8IFT4</accession>
<keyword evidence="3" id="KW-1185">Reference proteome</keyword>
<evidence type="ECO:0000259" key="1">
    <source>
        <dbReference type="Pfam" id="PF22950"/>
    </source>
</evidence>
<dbReference type="Pfam" id="PF22950">
    <property type="entry name" value="DUF7026"/>
    <property type="match status" value="1"/>
</dbReference>
<feature type="domain" description="DUF7026" evidence="1">
    <location>
        <begin position="1"/>
        <end position="46"/>
    </location>
</feature>